<feature type="compositionally biased region" description="Polar residues" evidence="6">
    <location>
        <begin position="13"/>
        <end position="22"/>
    </location>
</feature>
<proteinExistence type="predicted"/>
<dbReference type="GO" id="GO:0005634">
    <property type="term" value="C:nucleus"/>
    <property type="evidence" value="ECO:0007669"/>
    <property type="project" value="UniProtKB-SubCell"/>
</dbReference>
<feature type="domain" description="Zn(2)-C6 fungal-type" evidence="7">
    <location>
        <begin position="55"/>
        <end position="86"/>
    </location>
</feature>
<dbReference type="Pfam" id="PF00172">
    <property type="entry name" value="Zn_clus"/>
    <property type="match status" value="1"/>
</dbReference>
<evidence type="ECO:0000256" key="3">
    <source>
        <dbReference type="ARBA" id="ARBA00023125"/>
    </source>
</evidence>
<dbReference type="Gene3D" id="4.10.240.10">
    <property type="entry name" value="Zn(2)-C6 fungal-type DNA-binding domain"/>
    <property type="match status" value="1"/>
</dbReference>
<keyword evidence="3" id="KW-0238">DNA-binding</keyword>
<keyword evidence="2" id="KW-0805">Transcription regulation</keyword>
<keyword evidence="9" id="KW-1185">Reference proteome</keyword>
<evidence type="ECO:0000256" key="5">
    <source>
        <dbReference type="ARBA" id="ARBA00023242"/>
    </source>
</evidence>
<organism evidence="8 9">
    <name type="scientific">Penicillium capsulatum</name>
    <dbReference type="NCBI Taxonomy" id="69766"/>
    <lineage>
        <taxon>Eukaryota</taxon>
        <taxon>Fungi</taxon>
        <taxon>Dikarya</taxon>
        <taxon>Ascomycota</taxon>
        <taxon>Pezizomycotina</taxon>
        <taxon>Eurotiomycetes</taxon>
        <taxon>Eurotiomycetidae</taxon>
        <taxon>Eurotiales</taxon>
        <taxon>Aspergillaceae</taxon>
        <taxon>Penicillium</taxon>
    </lineage>
</organism>
<evidence type="ECO:0000313" key="9">
    <source>
        <dbReference type="Proteomes" id="UP001146351"/>
    </source>
</evidence>
<dbReference type="SMART" id="SM00066">
    <property type="entry name" value="GAL4"/>
    <property type="match status" value="1"/>
</dbReference>
<dbReference type="Proteomes" id="UP001146351">
    <property type="component" value="Unassembled WGS sequence"/>
</dbReference>
<reference evidence="8" key="2">
    <citation type="journal article" date="2023" name="IMA Fungus">
        <title>Comparative genomic study of the Penicillium genus elucidates a diverse pangenome and 15 lateral gene transfer events.</title>
        <authorList>
            <person name="Petersen C."/>
            <person name="Sorensen T."/>
            <person name="Nielsen M.R."/>
            <person name="Sondergaard T.E."/>
            <person name="Sorensen J.L."/>
            <person name="Fitzpatrick D.A."/>
            <person name="Frisvad J.C."/>
            <person name="Nielsen K.L."/>
        </authorList>
    </citation>
    <scope>NUCLEOTIDE SEQUENCE</scope>
    <source>
        <strain evidence="8">IBT 21917</strain>
    </source>
</reference>
<dbReference type="PROSITE" id="PS50048">
    <property type="entry name" value="ZN2_CY6_FUNGAL_2"/>
    <property type="match status" value="1"/>
</dbReference>
<dbReference type="InterPro" id="IPR050613">
    <property type="entry name" value="Sec_Metabolite_Reg"/>
</dbReference>
<evidence type="ECO:0000313" key="8">
    <source>
        <dbReference type="EMBL" id="KAJ5165940.1"/>
    </source>
</evidence>
<evidence type="ECO:0000259" key="7">
    <source>
        <dbReference type="PROSITE" id="PS50048"/>
    </source>
</evidence>
<comment type="subcellular location">
    <subcellularLocation>
        <location evidence="1">Nucleus</location>
    </subcellularLocation>
</comment>
<dbReference type="AlphaFoldDB" id="A0A9W9LMG9"/>
<feature type="region of interest" description="Disordered" evidence="6">
    <location>
        <begin position="164"/>
        <end position="200"/>
    </location>
</feature>
<gene>
    <name evidence="8" type="ORF">N7492_006236</name>
</gene>
<dbReference type="OrthoDB" id="4159781at2759"/>
<sequence length="443" mass="46739">MEPRTKKVGNPDGKSTPTSTVPNGCDLNPEPSFSTFPLPPLMSSDSKTKIRPQQSCLKCRERKVKCDRSIPCHACILRGLEAECTYLSSAEDRAQINQAEMIHRLRREVAQLRGQLAQTPGPAPRREYDMKFQAHSSGHHGAASAAAYPIAGAVPGSGTVGAGEADGNWAASPESSSTNMTHSMTVTSPDSTGSERGASVPPVHSYAAGPYGTQIAELDLATTAAGAAVCGNQTPLDEATISTCHSSMVPLAGEVPMMHLPSTLPPDLSGMTPMQTYGRESPGHPLDGGAGAQAYMALAGLNAYKPVYPGNDGQSHVYHSQWNEHAFEHQDAAPPWQDALSYQFINAVHHADPNAASHFPVSHHVSLAPGAVDSLYGYSPPPTHSFSSSWRGQEKQDLLETLLQTIGSCHAGQVAQVVQVVRTSATPEEAVSGICQVLGISAP</sequence>
<name>A0A9W9LMG9_9EURO</name>
<evidence type="ECO:0000256" key="4">
    <source>
        <dbReference type="ARBA" id="ARBA00023163"/>
    </source>
</evidence>
<feature type="compositionally biased region" description="Polar residues" evidence="6">
    <location>
        <begin position="173"/>
        <end position="194"/>
    </location>
</feature>
<accession>A0A9W9LMG9</accession>
<keyword evidence="5" id="KW-0539">Nucleus</keyword>
<dbReference type="InterPro" id="IPR001138">
    <property type="entry name" value="Zn2Cys6_DnaBD"/>
</dbReference>
<dbReference type="GO" id="GO:0008270">
    <property type="term" value="F:zinc ion binding"/>
    <property type="evidence" value="ECO:0007669"/>
    <property type="project" value="InterPro"/>
</dbReference>
<dbReference type="InterPro" id="IPR036864">
    <property type="entry name" value="Zn2-C6_fun-type_DNA-bd_sf"/>
</dbReference>
<dbReference type="GO" id="GO:0003677">
    <property type="term" value="F:DNA binding"/>
    <property type="evidence" value="ECO:0007669"/>
    <property type="project" value="UniProtKB-KW"/>
</dbReference>
<keyword evidence="4" id="KW-0804">Transcription</keyword>
<protein>
    <recommendedName>
        <fullName evidence="7">Zn(2)-C6 fungal-type domain-containing protein</fullName>
    </recommendedName>
</protein>
<evidence type="ECO:0000256" key="1">
    <source>
        <dbReference type="ARBA" id="ARBA00004123"/>
    </source>
</evidence>
<comment type="caution">
    <text evidence="8">The sequence shown here is derived from an EMBL/GenBank/DDBJ whole genome shotgun (WGS) entry which is preliminary data.</text>
</comment>
<dbReference type="EMBL" id="JAPQKO010000004">
    <property type="protein sequence ID" value="KAJ5165940.1"/>
    <property type="molecule type" value="Genomic_DNA"/>
</dbReference>
<evidence type="ECO:0000256" key="6">
    <source>
        <dbReference type="SAM" id="MobiDB-lite"/>
    </source>
</evidence>
<dbReference type="CDD" id="cd00067">
    <property type="entry name" value="GAL4"/>
    <property type="match status" value="1"/>
</dbReference>
<reference evidence="8" key="1">
    <citation type="submission" date="2022-11" db="EMBL/GenBank/DDBJ databases">
        <authorList>
            <person name="Petersen C."/>
        </authorList>
    </citation>
    <scope>NUCLEOTIDE SEQUENCE</scope>
    <source>
        <strain evidence="8">IBT 21917</strain>
    </source>
</reference>
<feature type="region of interest" description="Disordered" evidence="6">
    <location>
        <begin position="1"/>
        <end position="38"/>
    </location>
</feature>
<dbReference type="PROSITE" id="PS00463">
    <property type="entry name" value="ZN2_CY6_FUNGAL_1"/>
    <property type="match status" value="1"/>
</dbReference>
<dbReference type="SUPFAM" id="SSF57701">
    <property type="entry name" value="Zn2/Cys6 DNA-binding domain"/>
    <property type="match status" value="1"/>
</dbReference>
<dbReference type="PANTHER" id="PTHR31001">
    <property type="entry name" value="UNCHARACTERIZED TRANSCRIPTIONAL REGULATORY PROTEIN"/>
    <property type="match status" value="1"/>
</dbReference>
<evidence type="ECO:0000256" key="2">
    <source>
        <dbReference type="ARBA" id="ARBA00023015"/>
    </source>
</evidence>
<dbReference type="GO" id="GO:0000981">
    <property type="term" value="F:DNA-binding transcription factor activity, RNA polymerase II-specific"/>
    <property type="evidence" value="ECO:0007669"/>
    <property type="project" value="InterPro"/>
</dbReference>